<dbReference type="Pfam" id="PF00239">
    <property type="entry name" value="Resolvase"/>
    <property type="match status" value="1"/>
</dbReference>
<gene>
    <name evidence="4" type="ORF">FHY64_00005</name>
</gene>
<dbReference type="InterPro" id="IPR036162">
    <property type="entry name" value="Resolvase-like_N_sf"/>
</dbReference>
<sequence length="169" mass="18088">MEKALHLARLTGATLVIAKLDRLSRNAAFLLTLRDSGVRFVACDMPEANNLTVGIMALVAEQEREAISRRTKEALAAAKARGVKLGNPNGAAALRRAGKGGEALRAAVRANADAHAEALAPVVRQLQTAGHTSLRALAAELNASAMRTRRGGRWHVSSVRNLLQRMKRV</sequence>
<dbReference type="GO" id="GO:0003677">
    <property type="term" value="F:DNA binding"/>
    <property type="evidence" value="ECO:0007669"/>
    <property type="project" value="UniProtKB-KW"/>
</dbReference>
<evidence type="ECO:0000256" key="1">
    <source>
        <dbReference type="ARBA" id="ARBA00023125"/>
    </source>
</evidence>
<comment type="caution">
    <text evidence="4">The sequence shown here is derived from an EMBL/GenBank/DDBJ whole genome shotgun (WGS) entry which is preliminary data.</text>
</comment>
<accession>A0A5C5GHU2</accession>
<dbReference type="SUPFAM" id="SSF53041">
    <property type="entry name" value="Resolvase-like"/>
    <property type="match status" value="1"/>
</dbReference>
<protein>
    <submittedName>
        <fullName evidence="4">Resolvase</fullName>
    </submittedName>
</protein>
<dbReference type="Proteomes" id="UP000314011">
    <property type="component" value="Unassembled WGS sequence"/>
</dbReference>
<dbReference type="EMBL" id="VFFF01000001">
    <property type="protein sequence ID" value="TNY34263.1"/>
    <property type="molecule type" value="Genomic_DNA"/>
</dbReference>
<reference evidence="4 5" key="1">
    <citation type="submission" date="2019-06" db="EMBL/GenBank/DDBJ databases">
        <title>Genome of new Rhodobacteraceae sp. SM1903.</title>
        <authorList>
            <person name="Ren X."/>
        </authorList>
    </citation>
    <scope>NUCLEOTIDE SEQUENCE [LARGE SCALE GENOMIC DNA]</scope>
    <source>
        <strain evidence="4 5">SM1903</strain>
    </source>
</reference>
<dbReference type="Pfam" id="PF07508">
    <property type="entry name" value="Recombinase"/>
    <property type="match status" value="1"/>
</dbReference>
<dbReference type="InterPro" id="IPR050639">
    <property type="entry name" value="SSR_resolvase"/>
</dbReference>
<proteinExistence type="predicted"/>
<keyword evidence="1" id="KW-0238">DNA-binding</keyword>
<dbReference type="InterPro" id="IPR011109">
    <property type="entry name" value="DNA_bind_recombinase_dom"/>
</dbReference>
<evidence type="ECO:0000313" key="5">
    <source>
        <dbReference type="Proteomes" id="UP000314011"/>
    </source>
</evidence>
<feature type="domain" description="Resolvase/invertase-type recombinase catalytic" evidence="3">
    <location>
        <begin position="1"/>
        <end position="82"/>
    </location>
</feature>
<evidence type="ECO:0000256" key="2">
    <source>
        <dbReference type="ARBA" id="ARBA00023172"/>
    </source>
</evidence>
<dbReference type="GO" id="GO:0000150">
    <property type="term" value="F:DNA strand exchange activity"/>
    <property type="evidence" value="ECO:0007669"/>
    <property type="project" value="InterPro"/>
</dbReference>
<name>A0A5C5GHU2_9RHOB</name>
<organism evidence="4 5">
    <name type="scientific">Pelagovum pacificum</name>
    <dbReference type="NCBI Taxonomy" id="2588711"/>
    <lineage>
        <taxon>Bacteria</taxon>
        <taxon>Pseudomonadati</taxon>
        <taxon>Pseudomonadota</taxon>
        <taxon>Alphaproteobacteria</taxon>
        <taxon>Rhodobacterales</taxon>
        <taxon>Paracoccaceae</taxon>
        <taxon>Pelagovum</taxon>
    </lineage>
</organism>
<dbReference type="OrthoDB" id="2290206at2"/>
<keyword evidence="5" id="KW-1185">Reference proteome</keyword>
<keyword evidence="2" id="KW-0233">DNA recombination</keyword>
<evidence type="ECO:0000313" key="4">
    <source>
        <dbReference type="EMBL" id="TNY34263.1"/>
    </source>
</evidence>
<dbReference type="PANTHER" id="PTHR30461">
    <property type="entry name" value="DNA-INVERTASE FROM LAMBDOID PROPHAGE"/>
    <property type="match status" value="1"/>
</dbReference>
<dbReference type="InterPro" id="IPR006119">
    <property type="entry name" value="Resolv_N"/>
</dbReference>
<dbReference type="PANTHER" id="PTHR30461:SF2">
    <property type="entry name" value="SERINE RECOMBINASE PINE-RELATED"/>
    <property type="match status" value="1"/>
</dbReference>
<evidence type="ECO:0000259" key="3">
    <source>
        <dbReference type="PROSITE" id="PS51736"/>
    </source>
</evidence>
<dbReference type="AlphaFoldDB" id="A0A5C5GHU2"/>
<dbReference type="Gene3D" id="3.40.50.1390">
    <property type="entry name" value="Resolvase, N-terminal catalytic domain"/>
    <property type="match status" value="1"/>
</dbReference>
<dbReference type="SMART" id="SM00857">
    <property type="entry name" value="Resolvase"/>
    <property type="match status" value="1"/>
</dbReference>
<dbReference type="PROSITE" id="PS51736">
    <property type="entry name" value="RECOMBINASES_3"/>
    <property type="match status" value="1"/>
</dbReference>